<organism evidence="1 2">
    <name type="scientific">Escherichia coli (strain UTI89 / UPEC)</name>
    <dbReference type="NCBI Taxonomy" id="364106"/>
    <lineage>
        <taxon>Bacteria</taxon>
        <taxon>Pseudomonadati</taxon>
        <taxon>Pseudomonadota</taxon>
        <taxon>Gammaproteobacteria</taxon>
        <taxon>Enterobacterales</taxon>
        <taxon>Enterobacteriaceae</taxon>
        <taxon>Escherichia</taxon>
    </lineage>
</organism>
<evidence type="ECO:0000313" key="1">
    <source>
        <dbReference type="EMBL" id="ABE07205.1"/>
    </source>
</evidence>
<dbReference type="AlphaFoldDB" id="Q1RBQ9"/>
<evidence type="ECO:0000313" key="2">
    <source>
        <dbReference type="Proteomes" id="UP000001952"/>
    </source>
</evidence>
<dbReference type="HOGENOM" id="CLU_2167158_0_0_6"/>
<gene>
    <name evidence="1" type="ordered locus">UTI89_C1727</name>
</gene>
<dbReference type="EMBL" id="CP000243">
    <property type="protein sequence ID" value="ABE07205.1"/>
    <property type="molecule type" value="Genomic_DNA"/>
</dbReference>
<accession>Q1RBQ9</accession>
<reference evidence="1 2" key="1">
    <citation type="journal article" date="2006" name="Proc. Natl. Acad. Sci. U.S.A.">
        <title>Identification of genes subject to positive selection in uropathogenic strains of Escherichia coli: a comparative genomics approach.</title>
        <authorList>
            <person name="Chen S.L."/>
            <person name="Hung C.S."/>
            <person name="Xu J."/>
            <person name="Reigstad C.S."/>
            <person name="Magrini V."/>
            <person name="Sabo A."/>
            <person name="Blasiar D."/>
            <person name="Bieri T."/>
            <person name="Meyer R.R."/>
            <person name="Ozersky P."/>
            <person name="Armstrong J.R."/>
            <person name="Fulton R.S."/>
            <person name="Latreille J.P."/>
            <person name="Spieth J."/>
            <person name="Hooton T.M."/>
            <person name="Mardis E.R."/>
            <person name="Hultgren S.J."/>
            <person name="Gordon J.I."/>
        </authorList>
    </citation>
    <scope>NUCLEOTIDE SEQUENCE [LARGE SCALE GENOMIC DNA]</scope>
    <source>
        <strain evidence="2">UTI89 / UPEC</strain>
    </source>
</reference>
<name>Q1RBQ9_ECOUT</name>
<dbReference type="KEGG" id="eci:UTI89_C1727"/>
<dbReference type="Proteomes" id="UP000001952">
    <property type="component" value="Chromosome"/>
</dbReference>
<proteinExistence type="predicted"/>
<protein>
    <submittedName>
        <fullName evidence="1">Uncharacterized protein</fullName>
    </submittedName>
</protein>
<sequence length="110" mass="12382">MPIYAEIAITHPITGIRRIIKRVAIAEIIILIPCGNLLRLMKYQNPSDKLANSDERLLESGSNSTRISTKPWTTKYSAKNTTNLIINDRNTKPNKVFNALIRIPNIVALL</sequence>